<dbReference type="Gene3D" id="2.130.10.10">
    <property type="entry name" value="YVTN repeat-like/Quinoprotein amine dehydrogenase"/>
    <property type="match status" value="2"/>
</dbReference>
<name>A0A9P0ADX9_BEMTA</name>
<dbReference type="InterPro" id="IPR015943">
    <property type="entry name" value="WD40/YVTN_repeat-like_dom_sf"/>
</dbReference>
<dbReference type="InterPro" id="IPR051350">
    <property type="entry name" value="WD_repeat-ST_regulator"/>
</dbReference>
<gene>
    <name evidence="4" type="ORF">BEMITA_LOCUS7621</name>
</gene>
<dbReference type="PROSITE" id="PS50294">
    <property type="entry name" value="WD_REPEATS_REGION"/>
    <property type="match status" value="1"/>
</dbReference>
<dbReference type="SUPFAM" id="SSF50978">
    <property type="entry name" value="WD40 repeat-like"/>
    <property type="match status" value="1"/>
</dbReference>
<evidence type="ECO:0000256" key="1">
    <source>
        <dbReference type="ARBA" id="ARBA00022574"/>
    </source>
</evidence>
<evidence type="ECO:0000256" key="2">
    <source>
        <dbReference type="ARBA" id="ARBA00022737"/>
    </source>
</evidence>
<dbReference type="PANTHER" id="PTHR22838:SF4">
    <property type="entry name" value="WD REPEAT-CONTAINING PROTEIN 13"/>
    <property type="match status" value="1"/>
</dbReference>
<dbReference type="PROSITE" id="PS50082">
    <property type="entry name" value="WD_REPEATS_2"/>
    <property type="match status" value="2"/>
</dbReference>
<protein>
    <recommendedName>
        <fullName evidence="6">WD repeat-containing protein 13</fullName>
    </recommendedName>
</protein>
<dbReference type="PANTHER" id="PTHR22838">
    <property type="entry name" value="WD REPEAT PROTEIN 26-RELATED"/>
    <property type="match status" value="1"/>
</dbReference>
<keyword evidence="2" id="KW-0677">Repeat</keyword>
<dbReference type="KEGG" id="btab:109036314"/>
<dbReference type="Pfam" id="PF00400">
    <property type="entry name" value="WD40"/>
    <property type="match status" value="3"/>
</dbReference>
<organism evidence="4 5">
    <name type="scientific">Bemisia tabaci</name>
    <name type="common">Sweetpotato whitefly</name>
    <name type="synonym">Aleurodes tabaci</name>
    <dbReference type="NCBI Taxonomy" id="7038"/>
    <lineage>
        <taxon>Eukaryota</taxon>
        <taxon>Metazoa</taxon>
        <taxon>Ecdysozoa</taxon>
        <taxon>Arthropoda</taxon>
        <taxon>Hexapoda</taxon>
        <taxon>Insecta</taxon>
        <taxon>Pterygota</taxon>
        <taxon>Neoptera</taxon>
        <taxon>Paraneoptera</taxon>
        <taxon>Hemiptera</taxon>
        <taxon>Sternorrhyncha</taxon>
        <taxon>Aleyrodoidea</taxon>
        <taxon>Aleyrodidae</taxon>
        <taxon>Aleyrodinae</taxon>
        <taxon>Bemisia</taxon>
    </lineage>
</organism>
<dbReference type="GO" id="GO:1990841">
    <property type="term" value="F:promoter-specific chromatin binding"/>
    <property type="evidence" value="ECO:0007669"/>
    <property type="project" value="TreeGrafter"/>
</dbReference>
<proteinExistence type="predicted"/>
<keyword evidence="5" id="KW-1185">Reference proteome</keyword>
<feature type="repeat" description="WD" evidence="3">
    <location>
        <begin position="426"/>
        <end position="458"/>
    </location>
</feature>
<dbReference type="OrthoDB" id="1932312at2759"/>
<dbReference type="InterPro" id="IPR001680">
    <property type="entry name" value="WD40_rpt"/>
</dbReference>
<dbReference type="AlphaFoldDB" id="A0A9P0ADX9"/>
<dbReference type="Proteomes" id="UP001152759">
    <property type="component" value="Chromosome 4"/>
</dbReference>
<evidence type="ECO:0000313" key="5">
    <source>
        <dbReference type="Proteomes" id="UP001152759"/>
    </source>
</evidence>
<dbReference type="InterPro" id="IPR036322">
    <property type="entry name" value="WD40_repeat_dom_sf"/>
</dbReference>
<keyword evidence="1 3" id="KW-0853">WD repeat</keyword>
<dbReference type="SMART" id="SM00320">
    <property type="entry name" value="WD40"/>
    <property type="match status" value="4"/>
</dbReference>
<dbReference type="EMBL" id="OU963865">
    <property type="protein sequence ID" value="CAH0388724.1"/>
    <property type="molecule type" value="Genomic_DNA"/>
</dbReference>
<dbReference type="GO" id="GO:0005634">
    <property type="term" value="C:nucleus"/>
    <property type="evidence" value="ECO:0007669"/>
    <property type="project" value="TreeGrafter"/>
</dbReference>
<feature type="repeat" description="WD" evidence="3">
    <location>
        <begin position="189"/>
        <end position="230"/>
    </location>
</feature>
<sequence>MWQQQAFVIDAKFNAHRAQNHPNFRTLYIRRRNQLLRDYSRPDENGLRSQYLKLRTQLLQQRYNVDSISTSRSISARSSSRVSYISDTPENNYVLTWDSLYFASPPSDSSSNVIPTHQAEASRAIVGDNTIAENYAFVGVHHIFDQHRAAVTMLAFAHNDRSKLACASYDGTVSICNVTASPPIVENIFKEHKSAVTGFDWSESNDLLVSCSVDATLVLYDVSHKISLRTIPEPSNHSILSCLFHPMNNNLVVIGNNSGLVSVANVSTGIYVRGAATKVEGRILCLTFDASGRLLWAGNDKGVITSLICDRTGRINKGKRIVVAENCPITCLSWRAWISREARDPTLLVNCAANVVCLFRVSSQDGMLKLRKKFSTRHKNPSCMVRSTFCPIMSFRQGACVVTGSEDSCVYFLDIERESKPVVNKLQGHACPVLGVSFNYDESLLATSDQQGLVIIWSREKPSSKAIDAS</sequence>
<accession>A0A9P0ADX9</accession>
<evidence type="ECO:0000256" key="3">
    <source>
        <dbReference type="PROSITE-ProRule" id="PRU00221"/>
    </source>
</evidence>
<evidence type="ECO:0000313" key="4">
    <source>
        <dbReference type="EMBL" id="CAH0388724.1"/>
    </source>
</evidence>
<evidence type="ECO:0008006" key="6">
    <source>
        <dbReference type="Google" id="ProtNLM"/>
    </source>
</evidence>
<reference evidence="4" key="1">
    <citation type="submission" date="2021-12" db="EMBL/GenBank/DDBJ databases">
        <authorList>
            <person name="King R."/>
        </authorList>
    </citation>
    <scope>NUCLEOTIDE SEQUENCE</scope>
</reference>